<evidence type="ECO:0000256" key="8">
    <source>
        <dbReference type="SAM" id="MobiDB-lite"/>
    </source>
</evidence>
<feature type="transmembrane region" description="Helical" evidence="7">
    <location>
        <begin position="210"/>
        <end position="232"/>
    </location>
</feature>
<proteinExistence type="inferred from homology"/>
<dbReference type="PANTHER" id="PTHR43744">
    <property type="entry name" value="ABC TRANSPORTER PERMEASE PROTEIN MG189-RELATED-RELATED"/>
    <property type="match status" value="1"/>
</dbReference>
<keyword evidence="3" id="KW-1003">Cell membrane</keyword>
<evidence type="ECO:0000256" key="3">
    <source>
        <dbReference type="ARBA" id="ARBA00022475"/>
    </source>
</evidence>
<evidence type="ECO:0000256" key="5">
    <source>
        <dbReference type="ARBA" id="ARBA00022989"/>
    </source>
</evidence>
<comment type="similarity">
    <text evidence="7">Belongs to the binding-protein-dependent transport system permease family.</text>
</comment>
<dbReference type="KEGG" id="brv:CFK39_10765"/>
<feature type="region of interest" description="Disordered" evidence="8">
    <location>
        <begin position="1"/>
        <end position="28"/>
    </location>
</feature>
<sequence length="317" mass="34414">MTTTGLRGATELAHETTTPPPKRRRGARRPIWQEAPSTGLQALKVVFIIAVCLVMLYPFVYVIGMSFAAPESVTSGQLFPTSFSTGAYKSILGGGIISRALMNSAFITIVGTLLSTLATALLAYGLTRTRFTPGARGVLLMVLLTMLFGAGLIPNYLLVKNLGLLDTYWALILPVLISPFNMVVMRAFFMGLPSELLEAARIDGASEPRIFFTIVIPLSKAVIAVIALFYAVGYWNVFFNAMIYINDTEKWPIQVVLNQFVVQNSDIASVTNPNEPPPPAVSVQNAVIVLATLPILCVYPFLQKYFTKGVLTGSIKG</sequence>
<feature type="transmembrane region" description="Helical" evidence="7">
    <location>
        <begin position="169"/>
        <end position="189"/>
    </location>
</feature>
<evidence type="ECO:0000313" key="11">
    <source>
        <dbReference type="Proteomes" id="UP000198398"/>
    </source>
</evidence>
<keyword evidence="4 7" id="KW-0812">Transmembrane</keyword>
<keyword evidence="6 7" id="KW-0472">Membrane</keyword>
<dbReference type="EMBL" id="CP022316">
    <property type="protein sequence ID" value="ASK66218.1"/>
    <property type="molecule type" value="Genomic_DNA"/>
</dbReference>
<dbReference type="CDD" id="cd06261">
    <property type="entry name" value="TM_PBP2"/>
    <property type="match status" value="1"/>
</dbReference>
<feature type="transmembrane region" description="Helical" evidence="7">
    <location>
        <begin position="138"/>
        <end position="157"/>
    </location>
</feature>
<dbReference type="Gene3D" id="1.10.3720.10">
    <property type="entry name" value="MetI-like"/>
    <property type="match status" value="1"/>
</dbReference>
<dbReference type="PROSITE" id="PS50928">
    <property type="entry name" value="ABC_TM1"/>
    <property type="match status" value="1"/>
</dbReference>
<keyword evidence="2 7" id="KW-0813">Transport</keyword>
<accession>A0A220UDE6</accession>
<dbReference type="PANTHER" id="PTHR43744:SF9">
    <property type="entry name" value="POLYGALACTURONAN_RHAMNOGALACTURONAN TRANSPORT SYSTEM PERMEASE PROTEIN YTCP"/>
    <property type="match status" value="1"/>
</dbReference>
<evidence type="ECO:0000313" key="10">
    <source>
        <dbReference type="EMBL" id="ASK66218.1"/>
    </source>
</evidence>
<evidence type="ECO:0000256" key="6">
    <source>
        <dbReference type="ARBA" id="ARBA00023136"/>
    </source>
</evidence>
<dbReference type="Pfam" id="PF00528">
    <property type="entry name" value="BPD_transp_1"/>
    <property type="match status" value="1"/>
</dbReference>
<dbReference type="SUPFAM" id="SSF161098">
    <property type="entry name" value="MetI-like"/>
    <property type="match status" value="1"/>
</dbReference>
<dbReference type="InterPro" id="IPR000515">
    <property type="entry name" value="MetI-like"/>
</dbReference>
<feature type="transmembrane region" description="Helical" evidence="7">
    <location>
        <begin position="283"/>
        <end position="302"/>
    </location>
</feature>
<dbReference type="Proteomes" id="UP000198398">
    <property type="component" value="Chromosome"/>
</dbReference>
<evidence type="ECO:0000256" key="2">
    <source>
        <dbReference type="ARBA" id="ARBA00022448"/>
    </source>
</evidence>
<name>A0A220UDE6_9MICO</name>
<keyword evidence="5 7" id="KW-1133">Transmembrane helix</keyword>
<dbReference type="RefSeq" id="WP_089065459.1">
    <property type="nucleotide sequence ID" value="NZ_CP022316.1"/>
</dbReference>
<dbReference type="GO" id="GO:0005886">
    <property type="term" value="C:plasma membrane"/>
    <property type="evidence" value="ECO:0007669"/>
    <property type="project" value="UniProtKB-SubCell"/>
</dbReference>
<evidence type="ECO:0000256" key="1">
    <source>
        <dbReference type="ARBA" id="ARBA00004651"/>
    </source>
</evidence>
<dbReference type="InterPro" id="IPR035906">
    <property type="entry name" value="MetI-like_sf"/>
</dbReference>
<evidence type="ECO:0000256" key="7">
    <source>
        <dbReference type="RuleBase" id="RU363032"/>
    </source>
</evidence>
<feature type="transmembrane region" description="Helical" evidence="7">
    <location>
        <begin position="45"/>
        <end position="69"/>
    </location>
</feature>
<dbReference type="AlphaFoldDB" id="A0A220UDE6"/>
<evidence type="ECO:0000259" key="9">
    <source>
        <dbReference type="PROSITE" id="PS50928"/>
    </source>
</evidence>
<organism evidence="10 11">
    <name type="scientific">Brachybacterium avium</name>
    <dbReference type="NCBI Taxonomy" id="2017485"/>
    <lineage>
        <taxon>Bacteria</taxon>
        <taxon>Bacillati</taxon>
        <taxon>Actinomycetota</taxon>
        <taxon>Actinomycetes</taxon>
        <taxon>Micrococcales</taxon>
        <taxon>Dermabacteraceae</taxon>
        <taxon>Brachybacterium</taxon>
    </lineage>
</organism>
<dbReference type="GO" id="GO:0055085">
    <property type="term" value="P:transmembrane transport"/>
    <property type="evidence" value="ECO:0007669"/>
    <property type="project" value="InterPro"/>
</dbReference>
<reference evidence="11" key="1">
    <citation type="submission" date="2017-07" db="EMBL/GenBank/DDBJ databases">
        <title>Brachybacterium sp. VR2415.</title>
        <authorList>
            <person name="Tak E.J."/>
            <person name="Bae J.-W."/>
        </authorList>
    </citation>
    <scope>NUCLEOTIDE SEQUENCE [LARGE SCALE GENOMIC DNA]</scope>
    <source>
        <strain evidence="11">VR2415</strain>
    </source>
</reference>
<feature type="transmembrane region" description="Helical" evidence="7">
    <location>
        <begin position="105"/>
        <end position="126"/>
    </location>
</feature>
<comment type="subcellular location">
    <subcellularLocation>
        <location evidence="1 7">Cell membrane</location>
        <topology evidence="1 7">Multi-pass membrane protein</topology>
    </subcellularLocation>
</comment>
<keyword evidence="11" id="KW-1185">Reference proteome</keyword>
<gene>
    <name evidence="10" type="ORF">CFK39_10765</name>
</gene>
<protein>
    <submittedName>
        <fullName evidence="10">ABC transporter permease</fullName>
    </submittedName>
</protein>
<evidence type="ECO:0000256" key="4">
    <source>
        <dbReference type="ARBA" id="ARBA00022692"/>
    </source>
</evidence>
<feature type="domain" description="ABC transmembrane type-1" evidence="9">
    <location>
        <begin position="101"/>
        <end position="299"/>
    </location>
</feature>
<dbReference type="OrthoDB" id="3524874at2"/>